<dbReference type="InterPro" id="IPR017981">
    <property type="entry name" value="GPCR_2-like_7TM"/>
</dbReference>
<evidence type="ECO:0000313" key="8">
    <source>
        <dbReference type="EMBL" id="KFX42373.1"/>
    </source>
</evidence>
<accession>A0A093XAW4</accession>
<feature type="transmembrane region" description="Helical" evidence="6">
    <location>
        <begin position="60"/>
        <end position="82"/>
    </location>
</feature>
<keyword evidence="3 6" id="KW-1133">Transmembrane helix</keyword>
<dbReference type="GO" id="GO:0007166">
    <property type="term" value="P:cell surface receptor signaling pathway"/>
    <property type="evidence" value="ECO:0007669"/>
    <property type="project" value="InterPro"/>
</dbReference>
<keyword evidence="4 6" id="KW-0472">Membrane</keyword>
<feature type="transmembrane region" description="Helical" evidence="6">
    <location>
        <begin position="216"/>
        <end position="239"/>
    </location>
</feature>
<feature type="domain" description="G-protein coupled receptors family 2 profile 2" evidence="7">
    <location>
        <begin position="56"/>
        <end position="218"/>
    </location>
</feature>
<comment type="subcellular location">
    <subcellularLocation>
        <location evidence="1">Membrane</location>
        <topology evidence="1">Multi-pass membrane protein</topology>
    </subcellularLocation>
</comment>
<dbReference type="Gene3D" id="1.20.1070.10">
    <property type="entry name" value="Rhodopsin 7-helix transmembrane proteins"/>
    <property type="match status" value="1"/>
</dbReference>
<evidence type="ECO:0000256" key="3">
    <source>
        <dbReference type="ARBA" id="ARBA00022989"/>
    </source>
</evidence>
<dbReference type="GO" id="GO:0004888">
    <property type="term" value="F:transmembrane signaling receptor activity"/>
    <property type="evidence" value="ECO:0007669"/>
    <property type="project" value="InterPro"/>
</dbReference>
<evidence type="ECO:0000259" key="7">
    <source>
        <dbReference type="PROSITE" id="PS50261"/>
    </source>
</evidence>
<name>A0A093XAW4_TALMA</name>
<dbReference type="PROSITE" id="PS50261">
    <property type="entry name" value="G_PROTEIN_RECEP_F2_4"/>
    <property type="match status" value="1"/>
</dbReference>
<feature type="transmembrane region" description="Helical" evidence="6">
    <location>
        <begin position="290"/>
        <end position="310"/>
    </location>
</feature>
<evidence type="ECO:0000256" key="6">
    <source>
        <dbReference type="SAM" id="Phobius"/>
    </source>
</evidence>
<dbReference type="HOGENOM" id="CLU_026939_1_0_1"/>
<dbReference type="InterPro" id="IPR053247">
    <property type="entry name" value="GPCR_GPR1/git3-like"/>
</dbReference>
<evidence type="ECO:0000256" key="4">
    <source>
        <dbReference type="ARBA" id="ARBA00023136"/>
    </source>
</evidence>
<comment type="caution">
    <text evidence="8">The sequence shown here is derived from an EMBL/GenBank/DDBJ whole genome shotgun (WGS) entry which is preliminary data.</text>
</comment>
<sequence length="507" mass="56398">MTSLSGLCPPPFIQESLYANSTGYIPGRFCEPVTEQLSCCLPCPLADWRYPNGVDSKITAVGWLAVALLPLTIFLFVSYAVLPVKFTNRNYITVCFTLSCVCLQIPFIIPLGTKPQQCNDPITPNDMNTDWSCAFTGAILLFGGIACVTWSLLRTIALHLQVCWEVVIGPVFMWISFAVGLGVPVLILTLMLVFTGVSYRFGGVCHINSKNSLHDYWLPALVFGGMGLVLQFVTMGYCIHVYIRALFDPADPTSTSNSGLPSYASSSRTATARQAYKRVQRVLKLQWRSMALVMVILANVIYLSVTFLQLDSDLTLNAANLAKAQPWLTCLATLRDPTKCASEASALGLTEAALDAALVLLCIASFWNFIFTVRMNMFQGWLEFWQGLFAKNVEFVSVDARSRFGDNRNYEMLSHQNTTKTPEPTPFEVRSPTPAYMHGRSDEDDVDGKDIELSNHSRQASYTRPTMSFSTPRPPTAQRNPTNYTWDATSTFARSNSQMSNHNPRYK</sequence>
<feature type="region of interest" description="Disordered" evidence="5">
    <location>
        <begin position="455"/>
        <end position="507"/>
    </location>
</feature>
<dbReference type="PANTHER" id="PTHR42058">
    <property type="entry name" value="G_PROTEIN_RECEP_F2_4 DOMAIN-CONTAINING PROTEIN"/>
    <property type="match status" value="1"/>
</dbReference>
<feature type="transmembrane region" description="Helical" evidence="6">
    <location>
        <begin position="352"/>
        <end position="371"/>
    </location>
</feature>
<dbReference type="eggNOG" id="ENOG502RY0W">
    <property type="taxonomic scope" value="Eukaryota"/>
</dbReference>
<feature type="compositionally biased region" description="Polar residues" evidence="5">
    <location>
        <begin position="456"/>
        <end position="507"/>
    </location>
</feature>
<dbReference type="GO" id="GO:0016020">
    <property type="term" value="C:membrane"/>
    <property type="evidence" value="ECO:0007669"/>
    <property type="project" value="UniProtKB-SubCell"/>
</dbReference>
<organism evidence="8">
    <name type="scientific">Talaromyces marneffei PM1</name>
    <dbReference type="NCBI Taxonomy" id="1077442"/>
    <lineage>
        <taxon>Eukaryota</taxon>
        <taxon>Fungi</taxon>
        <taxon>Dikarya</taxon>
        <taxon>Ascomycota</taxon>
        <taxon>Pezizomycotina</taxon>
        <taxon>Eurotiomycetes</taxon>
        <taxon>Eurotiomycetidae</taxon>
        <taxon>Eurotiales</taxon>
        <taxon>Trichocomaceae</taxon>
        <taxon>Talaromyces</taxon>
        <taxon>Talaromyces sect. Talaromyces</taxon>
    </lineage>
</organism>
<dbReference type="PANTHER" id="PTHR42058:SF1">
    <property type="entry name" value="G-PROTEIN COUPLED RECEPTORS FAMILY 2 PROFILE 2 DOMAIN-CONTAINING PROTEIN"/>
    <property type="match status" value="1"/>
</dbReference>
<dbReference type="AlphaFoldDB" id="A0A093XAW4"/>
<evidence type="ECO:0000256" key="5">
    <source>
        <dbReference type="SAM" id="MobiDB-lite"/>
    </source>
</evidence>
<gene>
    <name evidence="8" type="ORF">GQ26_0450260</name>
</gene>
<evidence type="ECO:0000256" key="2">
    <source>
        <dbReference type="ARBA" id="ARBA00022692"/>
    </source>
</evidence>
<keyword evidence="2 6" id="KW-0812">Transmembrane</keyword>
<reference evidence="8" key="2">
    <citation type="journal article" date="2014" name="PLoS Genet.">
        <title>Signature gene expression reveals novel clues to the molecular mechanisms of dimorphic transition in Penicillium marneffei.</title>
        <authorList>
            <person name="Yang E."/>
            <person name="Wang G."/>
            <person name="Cai J."/>
            <person name="Woo P.C."/>
            <person name="Lau S.K."/>
            <person name="Yuen K.-Y."/>
            <person name="Chow W.-N."/>
            <person name="Lin X."/>
        </authorList>
    </citation>
    <scope>NUCLEOTIDE SEQUENCE</scope>
    <source>
        <strain evidence="8">PM1</strain>
    </source>
</reference>
<reference key="1">
    <citation type="journal article" date="2014" name="PLoS Genet.">
        <title>Signature Gene Expression Reveals Novel Clues to the Molecular Mechanisms of Dimorphic Transition in Penicillium marneffei.</title>
        <authorList>
            <person name="Yang E."/>
            <person name="Wang G."/>
            <person name="Cai J."/>
            <person name="Woo P.C."/>
            <person name="Lau S.K."/>
            <person name="Yuen K.-Y."/>
            <person name="Chow W.-N."/>
            <person name="Lin X."/>
        </authorList>
    </citation>
    <scope>NUCLEOTIDE SEQUENCE [LARGE SCALE GENOMIC DNA]</scope>
    <source>
        <strain>PM1</strain>
    </source>
</reference>
<proteinExistence type="predicted"/>
<dbReference type="EMBL" id="JPOX01000045">
    <property type="protein sequence ID" value="KFX42373.1"/>
    <property type="molecule type" value="Genomic_DNA"/>
</dbReference>
<feature type="transmembrane region" description="Helical" evidence="6">
    <location>
        <begin position="174"/>
        <end position="196"/>
    </location>
</feature>
<feature type="transmembrane region" description="Helical" evidence="6">
    <location>
        <begin position="91"/>
        <end position="111"/>
    </location>
</feature>
<protein>
    <submittedName>
        <fullName evidence="8">Frizzled and smoothened-like protein D</fullName>
    </submittedName>
</protein>
<evidence type="ECO:0000256" key="1">
    <source>
        <dbReference type="ARBA" id="ARBA00004141"/>
    </source>
</evidence>
<feature type="transmembrane region" description="Helical" evidence="6">
    <location>
        <begin position="131"/>
        <end position="153"/>
    </location>
</feature>